<evidence type="ECO:0000256" key="1">
    <source>
        <dbReference type="SAM" id="SignalP"/>
    </source>
</evidence>
<sequence>MTRFPTASSQWRRATVGAAALLLACAPLAACSSDSDDNPLGIGTFDPEAMASAEASESAAAAAASASAAASAEAAGIVTAESLSTDRYVVTSIPEGLDEQQTEVLKAFINYDQVTWNIWFTRTGAENAEPLMTAEAYRRLKNGFEELGDGHTDGTVRVSVKAVTAVAYARAQIAICGDQSDLVSYDANGNDISNPETLQGRYETVITMVYEDGAWKESDETTLTVNECVV</sequence>
<evidence type="ECO:0000313" key="2">
    <source>
        <dbReference type="EMBL" id="SDM66245.1"/>
    </source>
</evidence>
<evidence type="ECO:0000313" key="3">
    <source>
        <dbReference type="Proteomes" id="UP000199671"/>
    </source>
</evidence>
<feature type="signal peptide" evidence="1">
    <location>
        <begin position="1"/>
        <end position="29"/>
    </location>
</feature>
<dbReference type="EMBL" id="FNHU01000005">
    <property type="protein sequence ID" value="SDM66245.1"/>
    <property type="molecule type" value="Genomic_DNA"/>
</dbReference>
<organism evidence="2 3">
    <name type="scientific">Actinomyces ruminicola</name>
    <dbReference type="NCBI Taxonomy" id="332524"/>
    <lineage>
        <taxon>Bacteria</taxon>
        <taxon>Bacillati</taxon>
        <taxon>Actinomycetota</taxon>
        <taxon>Actinomycetes</taxon>
        <taxon>Actinomycetales</taxon>
        <taxon>Actinomycetaceae</taxon>
        <taxon>Actinomyces</taxon>
    </lineage>
</organism>
<dbReference type="RefSeq" id="WP_092609340.1">
    <property type="nucleotide sequence ID" value="NZ_FNHU01000005.1"/>
</dbReference>
<protein>
    <recommendedName>
        <fullName evidence="4">Lipoprotein</fullName>
    </recommendedName>
</protein>
<dbReference type="OrthoDB" id="3253125at2"/>
<evidence type="ECO:0008006" key="4">
    <source>
        <dbReference type="Google" id="ProtNLM"/>
    </source>
</evidence>
<proteinExistence type="predicted"/>
<gene>
    <name evidence="2" type="ORF">SAMN04487766_10570</name>
</gene>
<dbReference type="PROSITE" id="PS51257">
    <property type="entry name" value="PROKAR_LIPOPROTEIN"/>
    <property type="match status" value="1"/>
</dbReference>
<accession>A0A1G9V315</accession>
<feature type="chain" id="PRO_5038861316" description="Lipoprotein" evidence="1">
    <location>
        <begin position="30"/>
        <end position="230"/>
    </location>
</feature>
<keyword evidence="1" id="KW-0732">Signal</keyword>
<dbReference type="AlphaFoldDB" id="A0A1G9V315"/>
<name>A0A1G9V315_9ACTO</name>
<dbReference type="Proteomes" id="UP000199671">
    <property type="component" value="Unassembled WGS sequence"/>
</dbReference>
<reference evidence="2 3" key="1">
    <citation type="submission" date="2016-10" db="EMBL/GenBank/DDBJ databases">
        <authorList>
            <person name="de Groot N.N."/>
        </authorList>
    </citation>
    <scope>NUCLEOTIDE SEQUENCE [LARGE SCALE GENOMIC DNA]</scope>
    <source>
        <strain evidence="2 3">KPR-7B</strain>
    </source>
</reference>